<evidence type="ECO:0008006" key="4">
    <source>
        <dbReference type="Google" id="ProtNLM"/>
    </source>
</evidence>
<name>A0A6A2XA28_HIBSY</name>
<dbReference type="InterPro" id="IPR011990">
    <property type="entry name" value="TPR-like_helical_dom_sf"/>
</dbReference>
<accession>A0A6A2XA28</accession>
<dbReference type="AlphaFoldDB" id="A0A6A2XA28"/>
<dbReference type="InterPro" id="IPR002885">
    <property type="entry name" value="PPR_rpt"/>
</dbReference>
<keyword evidence="3" id="KW-1185">Reference proteome</keyword>
<evidence type="ECO:0000313" key="3">
    <source>
        <dbReference type="Proteomes" id="UP000436088"/>
    </source>
</evidence>
<evidence type="ECO:0000313" key="2">
    <source>
        <dbReference type="EMBL" id="KAE8672303.1"/>
    </source>
</evidence>
<dbReference type="Gene3D" id="1.25.40.10">
    <property type="entry name" value="Tetratricopeptide repeat domain"/>
    <property type="match status" value="1"/>
</dbReference>
<sequence>MGFQPTQMTYNMLMNAYARGGQHHKLPQLLKEMEGILLSQADGEKGGQVPDVKSYEKLRSILDVKVAKQNKRNKSAIMGIINSKIGMVKAKRKTKKAEFWKNKKKDPSTAAKQ</sequence>
<comment type="caution">
    <text evidence="2">The sequence shown here is derived from an EMBL/GenBank/DDBJ whole genome shotgun (WGS) entry which is preliminary data.</text>
</comment>
<dbReference type="EMBL" id="VEPZ02001449">
    <property type="protein sequence ID" value="KAE8672303.1"/>
    <property type="molecule type" value="Genomic_DNA"/>
</dbReference>
<reference evidence="2" key="1">
    <citation type="submission" date="2019-09" db="EMBL/GenBank/DDBJ databases">
        <title>Draft genome information of white flower Hibiscus syriacus.</title>
        <authorList>
            <person name="Kim Y.-M."/>
        </authorList>
    </citation>
    <scope>NUCLEOTIDE SEQUENCE [LARGE SCALE GENOMIC DNA]</scope>
    <source>
        <strain evidence="2">YM2019G1</strain>
    </source>
</reference>
<organism evidence="2 3">
    <name type="scientific">Hibiscus syriacus</name>
    <name type="common">Rose of Sharon</name>
    <dbReference type="NCBI Taxonomy" id="106335"/>
    <lineage>
        <taxon>Eukaryota</taxon>
        <taxon>Viridiplantae</taxon>
        <taxon>Streptophyta</taxon>
        <taxon>Embryophyta</taxon>
        <taxon>Tracheophyta</taxon>
        <taxon>Spermatophyta</taxon>
        <taxon>Magnoliopsida</taxon>
        <taxon>eudicotyledons</taxon>
        <taxon>Gunneridae</taxon>
        <taxon>Pentapetalae</taxon>
        <taxon>rosids</taxon>
        <taxon>malvids</taxon>
        <taxon>Malvales</taxon>
        <taxon>Malvaceae</taxon>
        <taxon>Malvoideae</taxon>
        <taxon>Hibiscus</taxon>
    </lineage>
</organism>
<gene>
    <name evidence="2" type="ORF">F3Y22_tig00111847pilonHSYRG00170</name>
</gene>
<evidence type="ECO:0000256" key="1">
    <source>
        <dbReference type="ARBA" id="ARBA00022737"/>
    </source>
</evidence>
<dbReference type="NCBIfam" id="TIGR00756">
    <property type="entry name" value="PPR"/>
    <property type="match status" value="1"/>
</dbReference>
<keyword evidence="1" id="KW-0677">Repeat</keyword>
<dbReference type="Proteomes" id="UP000436088">
    <property type="component" value="Unassembled WGS sequence"/>
</dbReference>
<proteinExistence type="predicted"/>
<protein>
    <recommendedName>
        <fullName evidence="4">Pentatricopeptide repeat-containing protein</fullName>
    </recommendedName>
</protein>